<evidence type="ECO:0000313" key="2">
    <source>
        <dbReference type="Proteomes" id="UP000256514"/>
    </source>
</evidence>
<gene>
    <name evidence="1" type="ORF">CQA54_05530</name>
</gene>
<dbReference type="AlphaFoldDB" id="A0A3D8IQ84"/>
<protein>
    <submittedName>
        <fullName evidence="1">Uncharacterized protein</fullName>
    </submittedName>
</protein>
<sequence>TDAGASQAQIASVLSARNPVERANRMQAVISSHNLRGSVNGRSFSLTLSADGQYSGSFDSSLNVYGGYRVDMGDASAAAGYAAGGVTGMRTVGVINTANNFVQNSFQNVAFYAPGGSVAKLGTNTGFISSNSRYGMGVGKYNQQMATQGIRQEASFGNGVGGGEVTSGIGGNGNFLSQ</sequence>
<dbReference type="EMBL" id="NXLT01000003">
    <property type="protein sequence ID" value="RDU67429.1"/>
    <property type="molecule type" value="Genomic_DNA"/>
</dbReference>
<reference evidence="1 2" key="1">
    <citation type="submission" date="2018-04" db="EMBL/GenBank/DDBJ databases">
        <title>Novel Campyloabacter and Helicobacter Species and Strains.</title>
        <authorList>
            <person name="Mannion A.J."/>
            <person name="Shen Z."/>
            <person name="Fox J.G."/>
        </authorList>
    </citation>
    <scope>NUCLEOTIDE SEQUENCE [LARGE SCALE GENOMIC DNA]</scope>
    <source>
        <strain evidence="1 2">MIT 12-6600</strain>
    </source>
</reference>
<feature type="non-terminal residue" evidence="1">
    <location>
        <position position="1"/>
    </location>
</feature>
<dbReference type="RefSeq" id="WP_220271543.1">
    <property type="nucleotide sequence ID" value="NZ_NXLT01000003.1"/>
</dbReference>
<proteinExistence type="predicted"/>
<organism evidence="1 2">
    <name type="scientific">Helicobacter equorum</name>
    <dbReference type="NCBI Taxonomy" id="361872"/>
    <lineage>
        <taxon>Bacteria</taxon>
        <taxon>Pseudomonadati</taxon>
        <taxon>Campylobacterota</taxon>
        <taxon>Epsilonproteobacteria</taxon>
        <taxon>Campylobacterales</taxon>
        <taxon>Helicobacteraceae</taxon>
        <taxon>Helicobacter</taxon>
    </lineage>
</organism>
<comment type="caution">
    <text evidence="1">The sequence shown here is derived from an EMBL/GenBank/DDBJ whole genome shotgun (WGS) entry which is preliminary data.</text>
</comment>
<accession>A0A3D8IQ84</accession>
<dbReference type="Proteomes" id="UP000256514">
    <property type="component" value="Unassembled WGS sequence"/>
</dbReference>
<evidence type="ECO:0000313" key="1">
    <source>
        <dbReference type="EMBL" id="RDU67429.1"/>
    </source>
</evidence>
<name>A0A3D8IQ84_9HELI</name>
<keyword evidence="2" id="KW-1185">Reference proteome</keyword>